<evidence type="ECO:0000256" key="2">
    <source>
        <dbReference type="ARBA" id="ARBA00022737"/>
    </source>
</evidence>
<dbReference type="PANTHER" id="PTHR11764:SF20">
    <property type="entry name" value="LANOSTEROL SYNTHASE"/>
    <property type="match status" value="1"/>
</dbReference>
<dbReference type="InterPro" id="IPR018333">
    <property type="entry name" value="Squalene_cyclase"/>
</dbReference>
<dbReference type="GO" id="GO:0005811">
    <property type="term" value="C:lipid droplet"/>
    <property type="evidence" value="ECO:0007669"/>
    <property type="project" value="InterPro"/>
</dbReference>
<dbReference type="EMBL" id="CAJVPS010053946">
    <property type="protein sequence ID" value="CAG8773341.1"/>
    <property type="molecule type" value="Genomic_DNA"/>
</dbReference>
<dbReference type="GO" id="GO:0006696">
    <property type="term" value="P:ergosterol biosynthetic process"/>
    <property type="evidence" value="ECO:0007669"/>
    <property type="project" value="TreeGrafter"/>
</dbReference>
<dbReference type="Pfam" id="PF13243">
    <property type="entry name" value="SQHop_cyclase_C"/>
    <property type="match status" value="1"/>
</dbReference>
<feature type="non-terminal residue" evidence="4">
    <location>
        <position position="1"/>
    </location>
</feature>
<dbReference type="Gene3D" id="1.50.10.20">
    <property type="match status" value="1"/>
</dbReference>
<keyword evidence="2" id="KW-0677">Repeat</keyword>
<dbReference type="GO" id="GO:0016104">
    <property type="term" value="P:triterpenoid biosynthetic process"/>
    <property type="evidence" value="ECO:0007669"/>
    <property type="project" value="InterPro"/>
</dbReference>
<comment type="caution">
    <text evidence="4">The sequence shown here is derived from an EMBL/GenBank/DDBJ whole genome shotgun (WGS) entry which is preliminary data.</text>
</comment>
<evidence type="ECO:0000256" key="1">
    <source>
        <dbReference type="ARBA" id="ARBA00009755"/>
    </source>
</evidence>
<keyword evidence="5" id="KW-1185">Reference proteome</keyword>
<dbReference type="OrthoDB" id="21502at2759"/>
<comment type="similarity">
    <text evidence="1">Belongs to the terpene cyclase/mutase family.</text>
</comment>
<gene>
    <name evidence="4" type="ORF">ALEPTO_LOCUS14265</name>
</gene>
<protein>
    <submittedName>
        <fullName evidence="4">9133_t:CDS:1</fullName>
    </submittedName>
</protein>
<proteinExistence type="inferred from homology"/>
<dbReference type="InterPro" id="IPR032696">
    <property type="entry name" value="SQ_cyclase_C"/>
</dbReference>
<feature type="domain" description="Squalene cyclase C-terminal" evidence="3">
    <location>
        <begin position="2"/>
        <end position="71"/>
    </location>
</feature>
<sequence>VNTAYALLALMAGKYPNEKPIKRGIQLIASRQCPTGEWKQEAIEGVFNKNCAISYPNYKFIFTIWALGKYAKIYNNP</sequence>
<accession>A0A9N9NXM3</accession>
<dbReference type="Proteomes" id="UP000789508">
    <property type="component" value="Unassembled WGS sequence"/>
</dbReference>
<evidence type="ECO:0000259" key="3">
    <source>
        <dbReference type="Pfam" id="PF13243"/>
    </source>
</evidence>
<feature type="non-terminal residue" evidence="4">
    <location>
        <position position="77"/>
    </location>
</feature>
<reference evidence="4" key="1">
    <citation type="submission" date="2021-06" db="EMBL/GenBank/DDBJ databases">
        <authorList>
            <person name="Kallberg Y."/>
            <person name="Tangrot J."/>
            <person name="Rosling A."/>
        </authorList>
    </citation>
    <scope>NUCLEOTIDE SEQUENCE</scope>
    <source>
        <strain evidence="4">FL130A</strain>
    </source>
</reference>
<evidence type="ECO:0000313" key="4">
    <source>
        <dbReference type="EMBL" id="CAG8773341.1"/>
    </source>
</evidence>
<dbReference type="GO" id="GO:0000250">
    <property type="term" value="F:lanosterol synthase activity"/>
    <property type="evidence" value="ECO:0007669"/>
    <property type="project" value="TreeGrafter"/>
</dbReference>
<dbReference type="PANTHER" id="PTHR11764">
    <property type="entry name" value="TERPENE CYCLASE/MUTASE FAMILY MEMBER"/>
    <property type="match status" value="1"/>
</dbReference>
<name>A0A9N9NXM3_9GLOM</name>
<evidence type="ECO:0000313" key="5">
    <source>
        <dbReference type="Proteomes" id="UP000789508"/>
    </source>
</evidence>
<dbReference type="InterPro" id="IPR008930">
    <property type="entry name" value="Terpenoid_cyclase/PrenylTrfase"/>
</dbReference>
<organism evidence="4 5">
    <name type="scientific">Ambispora leptoticha</name>
    <dbReference type="NCBI Taxonomy" id="144679"/>
    <lineage>
        <taxon>Eukaryota</taxon>
        <taxon>Fungi</taxon>
        <taxon>Fungi incertae sedis</taxon>
        <taxon>Mucoromycota</taxon>
        <taxon>Glomeromycotina</taxon>
        <taxon>Glomeromycetes</taxon>
        <taxon>Archaeosporales</taxon>
        <taxon>Ambisporaceae</taxon>
        <taxon>Ambispora</taxon>
    </lineage>
</organism>
<dbReference type="SUPFAM" id="SSF48239">
    <property type="entry name" value="Terpenoid cyclases/Protein prenyltransferases"/>
    <property type="match status" value="1"/>
</dbReference>
<dbReference type="AlphaFoldDB" id="A0A9N9NXM3"/>